<dbReference type="CDD" id="cd02440">
    <property type="entry name" value="AdoMet_MTases"/>
    <property type="match status" value="1"/>
</dbReference>
<dbReference type="GO" id="GO:0070043">
    <property type="term" value="F:rRNA (guanine-N7-)-methyltransferase activity"/>
    <property type="evidence" value="ECO:0007669"/>
    <property type="project" value="TreeGrafter"/>
</dbReference>
<dbReference type="Gene3D" id="3.30.2130.30">
    <property type="match status" value="1"/>
</dbReference>
<dbReference type="Proteomes" id="UP000297288">
    <property type="component" value="Unassembled WGS sequence"/>
</dbReference>
<dbReference type="InterPro" id="IPR029063">
    <property type="entry name" value="SAM-dependent_MTases_sf"/>
</dbReference>
<dbReference type="RefSeq" id="WP_091402736.1">
    <property type="nucleotide sequence ID" value="NZ_FMYV01000002.1"/>
</dbReference>
<dbReference type="InterPro" id="IPR053943">
    <property type="entry name" value="RlmKL-like_Mtase_CS"/>
</dbReference>
<proteinExistence type="predicted"/>
<dbReference type="CDD" id="cd11715">
    <property type="entry name" value="THUMP_AdoMetMT"/>
    <property type="match status" value="1"/>
</dbReference>
<name>A0A1G6JUA3_9BACT</name>
<dbReference type="PANTHER" id="PTHR47313:SF1">
    <property type="entry name" value="RIBOSOMAL RNA LARGE SUBUNIT METHYLTRANSFERASE K_L"/>
    <property type="match status" value="1"/>
</dbReference>
<evidence type="ECO:0000256" key="1">
    <source>
        <dbReference type="ARBA" id="ARBA00022603"/>
    </source>
</evidence>
<dbReference type="Pfam" id="PF22020">
    <property type="entry name" value="RlmL_1st"/>
    <property type="match status" value="1"/>
</dbReference>
<feature type="domain" description="Ribosomal RNA large subunit methyltransferase K/L-like methyltransferase" evidence="3">
    <location>
        <begin position="160"/>
        <end position="359"/>
    </location>
</feature>
<evidence type="ECO:0000259" key="3">
    <source>
        <dbReference type="Pfam" id="PF01170"/>
    </source>
</evidence>
<keyword evidence="2" id="KW-0808">Transferase</keyword>
<dbReference type="InterPro" id="IPR054170">
    <property type="entry name" value="RlmL_1st"/>
</dbReference>
<evidence type="ECO:0000313" key="7">
    <source>
        <dbReference type="Proteomes" id="UP000199322"/>
    </source>
</evidence>
<evidence type="ECO:0000259" key="4">
    <source>
        <dbReference type="Pfam" id="PF22020"/>
    </source>
</evidence>
<dbReference type="InterPro" id="IPR000241">
    <property type="entry name" value="RlmKL-like_Mtase"/>
</dbReference>
<dbReference type="EMBL" id="SRME01000002">
    <property type="protein sequence ID" value="TGG88320.1"/>
    <property type="molecule type" value="Genomic_DNA"/>
</dbReference>
<keyword evidence="1 5" id="KW-0489">Methyltransferase</keyword>
<dbReference type="OrthoDB" id="9809404at2"/>
<gene>
    <name evidence="6" type="ORF">E4650_04575</name>
    <name evidence="5" type="ORF">SAMN04488588_0634</name>
</gene>
<accession>A0A1G6JUA3</accession>
<dbReference type="STRING" id="28234.SAMN04488588_0634"/>
<reference evidence="6 8" key="2">
    <citation type="submission" date="2019-04" db="EMBL/GenBank/DDBJ databases">
        <title>Draft genome sequence data and analysis of a Fermenting Bacterium, Geotoga petraea strain HO-Geo1, isolated from heavy-oil petroleum reservoir in Russia.</title>
        <authorList>
            <person name="Grouzdev D.S."/>
            <person name="Semenova E.M."/>
            <person name="Sokolova D.S."/>
            <person name="Tourova T.P."/>
            <person name="Poltaraus A.B."/>
            <person name="Nazina T.N."/>
        </authorList>
    </citation>
    <scope>NUCLEOTIDE SEQUENCE [LARGE SCALE GENOMIC DNA]</scope>
    <source>
        <strain evidence="6 8">HO-Geo1</strain>
    </source>
</reference>
<dbReference type="Gene3D" id="3.40.50.150">
    <property type="entry name" value="Vaccinia Virus protein VP39"/>
    <property type="match status" value="1"/>
</dbReference>
<dbReference type="SUPFAM" id="SSF53335">
    <property type="entry name" value="S-adenosyl-L-methionine-dependent methyltransferases"/>
    <property type="match status" value="1"/>
</dbReference>
<organism evidence="5 7">
    <name type="scientific">Geotoga petraea</name>
    <dbReference type="NCBI Taxonomy" id="28234"/>
    <lineage>
        <taxon>Bacteria</taxon>
        <taxon>Thermotogati</taxon>
        <taxon>Thermotogota</taxon>
        <taxon>Thermotogae</taxon>
        <taxon>Petrotogales</taxon>
        <taxon>Petrotogaceae</taxon>
        <taxon>Geotoga</taxon>
    </lineage>
</organism>
<evidence type="ECO:0000313" key="5">
    <source>
        <dbReference type="EMBL" id="SDC22248.1"/>
    </source>
</evidence>
<dbReference type="PROSITE" id="PS01261">
    <property type="entry name" value="UPF0020"/>
    <property type="match status" value="1"/>
</dbReference>
<dbReference type="GO" id="GO:0008990">
    <property type="term" value="F:rRNA (guanine-N2-)-methyltransferase activity"/>
    <property type="evidence" value="ECO:0007669"/>
    <property type="project" value="TreeGrafter"/>
</dbReference>
<feature type="domain" description="RlmL ferredoxin-like" evidence="4">
    <location>
        <begin position="3"/>
        <end position="55"/>
    </location>
</feature>
<dbReference type="EMBL" id="FMYV01000002">
    <property type="protein sequence ID" value="SDC22248.1"/>
    <property type="molecule type" value="Genomic_DNA"/>
</dbReference>
<dbReference type="PANTHER" id="PTHR47313">
    <property type="entry name" value="RIBOSOMAL RNA LARGE SUBUNIT METHYLTRANSFERASE K/L"/>
    <property type="match status" value="1"/>
</dbReference>
<dbReference type="PROSITE" id="PS00092">
    <property type="entry name" value="N6_MTASE"/>
    <property type="match status" value="1"/>
</dbReference>
<reference evidence="5 7" key="1">
    <citation type="submission" date="2016-10" db="EMBL/GenBank/DDBJ databases">
        <authorList>
            <person name="de Groot N.N."/>
        </authorList>
    </citation>
    <scope>NUCLEOTIDE SEQUENCE [LARGE SCALE GENOMIC DNA]</scope>
    <source>
        <strain evidence="5 7">WG14</strain>
    </source>
</reference>
<evidence type="ECO:0000313" key="6">
    <source>
        <dbReference type="EMBL" id="TGG88320.1"/>
    </source>
</evidence>
<dbReference type="AlphaFoldDB" id="A0A1G6JUA3"/>
<keyword evidence="7" id="KW-1185">Reference proteome</keyword>
<dbReference type="Proteomes" id="UP000199322">
    <property type="component" value="Unassembled WGS sequence"/>
</dbReference>
<dbReference type="GO" id="GO:0003676">
    <property type="term" value="F:nucleic acid binding"/>
    <property type="evidence" value="ECO:0007669"/>
    <property type="project" value="InterPro"/>
</dbReference>
<evidence type="ECO:0000256" key="2">
    <source>
        <dbReference type="ARBA" id="ARBA00022679"/>
    </source>
</evidence>
<dbReference type="InterPro" id="IPR002052">
    <property type="entry name" value="DNA_methylase_N6_adenine_CS"/>
</dbReference>
<dbReference type="Pfam" id="PF01170">
    <property type="entry name" value="UPF0020"/>
    <property type="match status" value="1"/>
</dbReference>
<protein>
    <submittedName>
        <fullName evidence="5">Putative N6-adenine-specific DNA methylase</fullName>
    </submittedName>
</protein>
<sequence length="368" mass="43245">MLLLANTSLGLEKILKQELKELNFKIKDVKNGMVYFNVEEEKVKDVKKIRTAERIYLIMKEFKFKKLDDYFENIYRIRWNEYFDIKDRVIIDKVILNSKYHKSQKTFQSLTQKAVYKSMMDEYKIDFMMESKNTYKLRVFIFGIKAVVAMDLSGDPLHKRNYRKFISKAPLKEHIASALIINSGWNKKSPLIDPFCGSGTIPLEAGLIAAGIPAGFLREYDFEKMKKFKEIIENNKINEENKIFNNPKIIGTDKEDDMIETSRKNYDNIGLNLNISFYKSSMEKVKNDFDEKGVIITNPPYGVRLEDNKQAIKLVNQMRYLKKEFSGWGLTVITSLKDFEKYFDMKAYSKIDILNGKIKSYIFTYKEI</sequence>
<evidence type="ECO:0000313" key="8">
    <source>
        <dbReference type="Proteomes" id="UP000297288"/>
    </source>
</evidence>